<evidence type="ECO:0000256" key="1">
    <source>
        <dbReference type="ARBA" id="ARBA00001974"/>
    </source>
</evidence>
<feature type="domain" description="FAD dependent oxidoreductase" evidence="5">
    <location>
        <begin position="14"/>
        <end position="374"/>
    </location>
</feature>
<gene>
    <name evidence="6" type="primary">solA</name>
    <name evidence="6" type="ORF">ACFOSV_08045</name>
</gene>
<name>A0ABV8AQ71_9BACT</name>
<dbReference type="EC" id="1.5.3.2" evidence="6"/>
<evidence type="ECO:0000256" key="2">
    <source>
        <dbReference type="ARBA" id="ARBA00022630"/>
    </source>
</evidence>
<dbReference type="InterPro" id="IPR006076">
    <property type="entry name" value="FAD-dep_OxRdtase"/>
</dbReference>
<evidence type="ECO:0000313" key="6">
    <source>
        <dbReference type="EMBL" id="MFC3880123.1"/>
    </source>
</evidence>
<sequence>MKSPQLSTAQNVFDFAIVGLGAVGSAALYNLSKFTSSVVGIDRFDPPHILGSSHGETRITRLAVGEGEDYVALAKRSHLLWEEIERQTGQKLRVPCGGLLMDSGIQTWEKHGTEGFLNRTISFAQRGNIQHQVLKADEVKDNYTFFNLENSGKAYLEKEAGYLFPEKCIQAQLDLATRNGASIRRNLPILKIEEVEGVLKLDTANGPIFTKKVLISVGGWVKDFLPKVEQKRFKICRQILHWLEIEDASNWRDMPVFMWGFGPRPEDFVYGFPSLDGKSIKVATESFLETNHPDQIVREVSQSEQEAFWNEIISERIKGLTGKIIRSEVCFYTVTEDARFVIEPHSTLDQVTMVSACSGHGFKHSAALGEYLADKMMGNIPSVPDFM</sequence>
<keyword evidence="3" id="KW-0274">FAD</keyword>
<dbReference type="SUPFAM" id="SSF54373">
    <property type="entry name" value="FAD-linked reductases, C-terminal domain"/>
    <property type="match status" value="1"/>
</dbReference>
<dbReference type="SUPFAM" id="SSF51905">
    <property type="entry name" value="FAD/NAD(P)-binding domain"/>
    <property type="match status" value="1"/>
</dbReference>
<keyword evidence="2" id="KW-0285">Flavoprotein</keyword>
<evidence type="ECO:0000256" key="3">
    <source>
        <dbReference type="ARBA" id="ARBA00022827"/>
    </source>
</evidence>
<accession>A0ABV8AQ71</accession>
<dbReference type="Pfam" id="PF01266">
    <property type="entry name" value="DAO"/>
    <property type="match status" value="1"/>
</dbReference>
<keyword evidence="7" id="KW-1185">Reference proteome</keyword>
<keyword evidence="4 6" id="KW-0560">Oxidoreductase</keyword>
<dbReference type="PANTHER" id="PTHR10961">
    <property type="entry name" value="PEROXISOMAL SARCOSINE OXIDASE"/>
    <property type="match status" value="1"/>
</dbReference>
<comment type="caution">
    <text evidence="6">The sequence shown here is derived from an EMBL/GenBank/DDBJ whole genome shotgun (WGS) entry which is preliminary data.</text>
</comment>
<dbReference type="EMBL" id="JBHRZS010000006">
    <property type="protein sequence ID" value="MFC3880123.1"/>
    <property type="molecule type" value="Genomic_DNA"/>
</dbReference>
<evidence type="ECO:0000313" key="7">
    <source>
        <dbReference type="Proteomes" id="UP001595805"/>
    </source>
</evidence>
<dbReference type="InterPro" id="IPR036188">
    <property type="entry name" value="FAD/NAD-bd_sf"/>
</dbReference>
<comment type="cofactor">
    <cofactor evidence="1">
        <name>FAD</name>
        <dbReference type="ChEBI" id="CHEBI:57692"/>
    </cofactor>
</comment>
<protein>
    <submittedName>
        <fullName evidence="6">N-methyl-L-tryptophan oxidase</fullName>
        <ecNumber evidence="6">1.5.3.2</ecNumber>
    </submittedName>
</protein>
<dbReference type="Proteomes" id="UP001595805">
    <property type="component" value="Unassembled WGS sequence"/>
</dbReference>
<evidence type="ECO:0000256" key="4">
    <source>
        <dbReference type="ARBA" id="ARBA00023002"/>
    </source>
</evidence>
<reference evidence="7" key="1">
    <citation type="journal article" date="2019" name="Int. J. Syst. Evol. Microbiol.">
        <title>The Global Catalogue of Microorganisms (GCM) 10K type strain sequencing project: providing services to taxonomists for standard genome sequencing and annotation.</title>
        <authorList>
            <consortium name="The Broad Institute Genomics Platform"/>
            <consortium name="The Broad Institute Genome Sequencing Center for Infectious Disease"/>
            <person name="Wu L."/>
            <person name="Ma J."/>
        </authorList>
    </citation>
    <scope>NUCLEOTIDE SEQUENCE [LARGE SCALE GENOMIC DNA]</scope>
    <source>
        <strain evidence="7">CCUG 60523</strain>
    </source>
</reference>
<dbReference type="Gene3D" id="3.50.50.60">
    <property type="entry name" value="FAD/NAD(P)-binding domain"/>
    <property type="match status" value="1"/>
</dbReference>
<dbReference type="InterPro" id="IPR045170">
    <property type="entry name" value="MTOX"/>
</dbReference>
<dbReference type="NCBIfam" id="NF008425">
    <property type="entry name" value="PRK11259.1"/>
    <property type="match status" value="1"/>
</dbReference>
<organism evidence="6 7">
    <name type="scientific">Algoriphagus namhaensis</name>
    <dbReference type="NCBI Taxonomy" id="915353"/>
    <lineage>
        <taxon>Bacteria</taxon>
        <taxon>Pseudomonadati</taxon>
        <taxon>Bacteroidota</taxon>
        <taxon>Cytophagia</taxon>
        <taxon>Cytophagales</taxon>
        <taxon>Cyclobacteriaceae</taxon>
        <taxon>Algoriphagus</taxon>
    </lineage>
</organism>
<evidence type="ECO:0000259" key="5">
    <source>
        <dbReference type="Pfam" id="PF01266"/>
    </source>
</evidence>
<proteinExistence type="predicted"/>
<dbReference type="Gene3D" id="3.30.9.10">
    <property type="entry name" value="D-Amino Acid Oxidase, subunit A, domain 2"/>
    <property type="match status" value="1"/>
</dbReference>
<dbReference type="RefSeq" id="WP_377905195.1">
    <property type="nucleotide sequence ID" value="NZ_JBHRZS010000006.1"/>
</dbReference>
<dbReference type="GO" id="GO:0050131">
    <property type="term" value="F:N-methyl-L-amino-acid oxidase activity"/>
    <property type="evidence" value="ECO:0007669"/>
    <property type="project" value="UniProtKB-EC"/>
</dbReference>
<dbReference type="PANTHER" id="PTHR10961:SF7">
    <property type="entry name" value="FAD DEPENDENT OXIDOREDUCTASE DOMAIN-CONTAINING PROTEIN"/>
    <property type="match status" value="1"/>
</dbReference>